<feature type="domain" description="HTH lysR-type" evidence="5">
    <location>
        <begin position="1"/>
        <end position="58"/>
    </location>
</feature>
<keyword evidence="3" id="KW-0238">DNA-binding</keyword>
<dbReference type="PROSITE" id="PS50931">
    <property type="entry name" value="HTH_LYSR"/>
    <property type="match status" value="1"/>
</dbReference>
<dbReference type="InterPro" id="IPR036390">
    <property type="entry name" value="WH_DNA-bd_sf"/>
</dbReference>
<accession>A0A6J7HL75</accession>
<dbReference type="InterPro" id="IPR005119">
    <property type="entry name" value="LysR_subst-bd"/>
</dbReference>
<dbReference type="AlphaFoldDB" id="A0A6J7HL75"/>
<gene>
    <name evidence="6" type="ORF">UFOPK3662_00665</name>
</gene>
<protein>
    <submittedName>
        <fullName evidence="6">Unannotated protein</fullName>
    </submittedName>
</protein>
<name>A0A6J7HL75_9ZZZZ</name>
<sequence length="330" mass="35436">MRIEQLEYLAAVTEHGSLRRASEAMHISQPALSEAVTKLERELGATLLDRRRTGSRISRQGLDLQQFMVEVLEAVDRLRQAAGQQSVRRRDLRIGTVNAASASLLAPALRDLHARHGSGGVEVVTGRHSDIEQGLTEGSLDLGLLNVLSGDELPPALVSDRLVEGTPVACLRADHPLAAKEVLGVDDLRAEPHVLMRPGFVMHRHAHRVFGAALPRTTYATDGAEMGKAMVAAGLGISILPDFSIVGDPLVRAGVITTRPIRADQGPTTVTLVMARRHADRVPEALRDLQAALVRQAHAYVASLDLAPTATEDTTALRPVTSISGRARTP</sequence>
<keyword evidence="2" id="KW-0805">Transcription regulation</keyword>
<reference evidence="6" key="1">
    <citation type="submission" date="2020-05" db="EMBL/GenBank/DDBJ databases">
        <authorList>
            <person name="Chiriac C."/>
            <person name="Salcher M."/>
            <person name="Ghai R."/>
            <person name="Kavagutti S V."/>
        </authorList>
    </citation>
    <scope>NUCLEOTIDE SEQUENCE</scope>
</reference>
<evidence type="ECO:0000256" key="2">
    <source>
        <dbReference type="ARBA" id="ARBA00023015"/>
    </source>
</evidence>
<dbReference type="Pfam" id="PF00126">
    <property type="entry name" value="HTH_1"/>
    <property type="match status" value="1"/>
</dbReference>
<dbReference type="PANTHER" id="PTHR30346">
    <property type="entry name" value="TRANSCRIPTIONAL DUAL REGULATOR HCAR-RELATED"/>
    <property type="match status" value="1"/>
</dbReference>
<dbReference type="Gene3D" id="1.10.10.10">
    <property type="entry name" value="Winged helix-like DNA-binding domain superfamily/Winged helix DNA-binding domain"/>
    <property type="match status" value="1"/>
</dbReference>
<evidence type="ECO:0000256" key="4">
    <source>
        <dbReference type="ARBA" id="ARBA00023163"/>
    </source>
</evidence>
<evidence type="ECO:0000256" key="1">
    <source>
        <dbReference type="ARBA" id="ARBA00009437"/>
    </source>
</evidence>
<dbReference type="Pfam" id="PF03466">
    <property type="entry name" value="LysR_substrate"/>
    <property type="match status" value="1"/>
</dbReference>
<dbReference type="SUPFAM" id="SSF53850">
    <property type="entry name" value="Periplasmic binding protein-like II"/>
    <property type="match status" value="1"/>
</dbReference>
<proteinExistence type="inferred from homology"/>
<dbReference type="GO" id="GO:0003700">
    <property type="term" value="F:DNA-binding transcription factor activity"/>
    <property type="evidence" value="ECO:0007669"/>
    <property type="project" value="InterPro"/>
</dbReference>
<organism evidence="6">
    <name type="scientific">freshwater metagenome</name>
    <dbReference type="NCBI Taxonomy" id="449393"/>
    <lineage>
        <taxon>unclassified sequences</taxon>
        <taxon>metagenomes</taxon>
        <taxon>ecological metagenomes</taxon>
    </lineage>
</organism>
<dbReference type="PANTHER" id="PTHR30346:SF28">
    <property type="entry name" value="HTH-TYPE TRANSCRIPTIONAL REGULATOR CYNR"/>
    <property type="match status" value="1"/>
</dbReference>
<evidence type="ECO:0000259" key="5">
    <source>
        <dbReference type="PROSITE" id="PS50931"/>
    </source>
</evidence>
<dbReference type="GO" id="GO:0003677">
    <property type="term" value="F:DNA binding"/>
    <property type="evidence" value="ECO:0007669"/>
    <property type="project" value="UniProtKB-KW"/>
</dbReference>
<dbReference type="PRINTS" id="PR00039">
    <property type="entry name" value="HTHLYSR"/>
</dbReference>
<dbReference type="EMBL" id="CAFBMW010000004">
    <property type="protein sequence ID" value="CAB4921887.1"/>
    <property type="molecule type" value="Genomic_DNA"/>
</dbReference>
<evidence type="ECO:0000256" key="3">
    <source>
        <dbReference type="ARBA" id="ARBA00023125"/>
    </source>
</evidence>
<keyword evidence="4" id="KW-0804">Transcription</keyword>
<dbReference type="SUPFAM" id="SSF46785">
    <property type="entry name" value="Winged helix' DNA-binding domain"/>
    <property type="match status" value="1"/>
</dbReference>
<dbReference type="Gene3D" id="3.40.190.10">
    <property type="entry name" value="Periplasmic binding protein-like II"/>
    <property type="match status" value="2"/>
</dbReference>
<comment type="similarity">
    <text evidence="1">Belongs to the LysR transcriptional regulatory family.</text>
</comment>
<evidence type="ECO:0000313" key="6">
    <source>
        <dbReference type="EMBL" id="CAB4921887.1"/>
    </source>
</evidence>
<dbReference type="InterPro" id="IPR000847">
    <property type="entry name" value="LysR_HTH_N"/>
</dbReference>
<dbReference type="InterPro" id="IPR036388">
    <property type="entry name" value="WH-like_DNA-bd_sf"/>
</dbReference>
<dbReference type="CDD" id="cd05466">
    <property type="entry name" value="PBP2_LTTR_substrate"/>
    <property type="match status" value="1"/>
</dbReference>
<dbReference type="GO" id="GO:0032993">
    <property type="term" value="C:protein-DNA complex"/>
    <property type="evidence" value="ECO:0007669"/>
    <property type="project" value="TreeGrafter"/>
</dbReference>